<dbReference type="PANTHER" id="PTHR11439">
    <property type="entry name" value="GAG-POL-RELATED RETROTRANSPOSON"/>
    <property type="match status" value="1"/>
</dbReference>
<reference evidence="1 2" key="1">
    <citation type="journal article" date="2016" name="Sci. Rep.">
        <title>The Dendrobium catenatum Lindl. genome sequence provides insights into polysaccharide synthase, floral development and adaptive evolution.</title>
        <authorList>
            <person name="Zhang G.Q."/>
            <person name="Xu Q."/>
            <person name="Bian C."/>
            <person name="Tsai W.C."/>
            <person name="Yeh C.M."/>
            <person name="Liu K.W."/>
            <person name="Yoshida K."/>
            <person name="Zhang L.S."/>
            <person name="Chang S.B."/>
            <person name="Chen F."/>
            <person name="Shi Y."/>
            <person name="Su Y.Y."/>
            <person name="Zhang Y.Q."/>
            <person name="Chen L.J."/>
            <person name="Yin Y."/>
            <person name="Lin M."/>
            <person name="Huang H."/>
            <person name="Deng H."/>
            <person name="Wang Z.W."/>
            <person name="Zhu S.L."/>
            <person name="Zhao X."/>
            <person name="Deng C."/>
            <person name="Niu S.C."/>
            <person name="Huang J."/>
            <person name="Wang M."/>
            <person name="Liu G.H."/>
            <person name="Yang H.J."/>
            <person name="Xiao X.J."/>
            <person name="Hsiao Y.Y."/>
            <person name="Wu W.L."/>
            <person name="Chen Y.Y."/>
            <person name="Mitsuda N."/>
            <person name="Ohme-Takagi M."/>
            <person name="Luo Y.B."/>
            <person name="Van de Peer Y."/>
            <person name="Liu Z.J."/>
        </authorList>
    </citation>
    <scope>NUCLEOTIDE SEQUENCE [LARGE SCALE GENOMIC DNA]</scope>
    <source>
        <tissue evidence="1">The whole plant</tissue>
    </source>
</reference>
<evidence type="ECO:0000313" key="2">
    <source>
        <dbReference type="Proteomes" id="UP000233837"/>
    </source>
</evidence>
<name>A0A2I0W9Y3_9ASPA</name>
<accession>A0A2I0W9Y3</accession>
<dbReference type="AlphaFoldDB" id="A0A2I0W9Y3"/>
<keyword evidence="2" id="KW-1185">Reference proteome</keyword>
<sequence length="88" mass="10128">MKEIPYANVVGYLMYGMVATRPNLAYAISLMSRFMSNPNKNHWNALKWLMRYVKGSHDTGIMYAERHEGTKILTGYTDSDFAVCLDTR</sequence>
<reference evidence="1 2" key="2">
    <citation type="journal article" date="2017" name="Nature">
        <title>The Apostasia genome and the evolution of orchids.</title>
        <authorList>
            <person name="Zhang G.Q."/>
            <person name="Liu K.W."/>
            <person name="Li Z."/>
            <person name="Lohaus R."/>
            <person name="Hsiao Y.Y."/>
            <person name="Niu S.C."/>
            <person name="Wang J.Y."/>
            <person name="Lin Y.C."/>
            <person name="Xu Q."/>
            <person name="Chen L.J."/>
            <person name="Yoshida K."/>
            <person name="Fujiwara S."/>
            <person name="Wang Z.W."/>
            <person name="Zhang Y.Q."/>
            <person name="Mitsuda N."/>
            <person name="Wang M."/>
            <person name="Liu G.H."/>
            <person name="Pecoraro L."/>
            <person name="Huang H.X."/>
            <person name="Xiao X.J."/>
            <person name="Lin M."/>
            <person name="Wu X.Y."/>
            <person name="Wu W.L."/>
            <person name="Chen Y.Y."/>
            <person name="Chang S.B."/>
            <person name="Sakamoto S."/>
            <person name="Ohme-Takagi M."/>
            <person name="Yagi M."/>
            <person name="Zeng S.J."/>
            <person name="Shen C.Y."/>
            <person name="Yeh C.M."/>
            <person name="Luo Y.B."/>
            <person name="Tsai W.C."/>
            <person name="Van de Peer Y."/>
            <person name="Liu Z.J."/>
        </authorList>
    </citation>
    <scope>NUCLEOTIDE SEQUENCE [LARGE SCALE GENOMIC DNA]</scope>
    <source>
        <tissue evidence="1">The whole plant</tissue>
    </source>
</reference>
<gene>
    <name evidence="1" type="ORF">MA16_Dca020558</name>
</gene>
<proteinExistence type="predicted"/>
<dbReference type="Proteomes" id="UP000233837">
    <property type="component" value="Unassembled WGS sequence"/>
</dbReference>
<dbReference type="EMBL" id="KZ502834">
    <property type="protein sequence ID" value="PKU72471.1"/>
    <property type="molecule type" value="Genomic_DNA"/>
</dbReference>
<evidence type="ECO:0000313" key="1">
    <source>
        <dbReference type="EMBL" id="PKU72471.1"/>
    </source>
</evidence>
<protein>
    <submittedName>
        <fullName evidence="1">Retrovirus-related Pol polyprotein from transposon TNT 1-94</fullName>
    </submittedName>
</protein>
<dbReference type="PANTHER" id="PTHR11439:SF491">
    <property type="entry name" value="INTEGRASE CATALYTIC DOMAIN-CONTAINING PROTEIN"/>
    <property type="match status" value="1"/>
</dbReference>
<organism evidence="1 2">
    <name type="scientific">Dendrobium catenatum</name>
    <dbReference type="NCBI Taxonomy" id="906689"/>
    <lineage>
        <taxon>Eukaryota</taxon>
        <taxon>Viridiplantae</taxon>
        <taxon>Streptophyta</taxon>
        <taxon>Embryophyta</taxon>
        <taxon>Tracheophyta</taxon>
        <taxon>Spermatophyta</taxon>
        <taxon>Magnoliopsida</taxon>
        <taxon>Liliopsida</taxon>
        <taxon>Asparagales</taxon>
        <taxon>Orchidaceae</taxon>
        <taxon>Epidendroideae</taxon>
        <taxon>Malaxideae</taxon>
        <taxon>Dendrobiinae</taxon>
        <taxon>Dendrobium</taxon>
    </lineage>
</organism>